<sequence length="133" mass="14897">MDLADFHITDSILAIPHENNIVPLIIPGGCSGLLQPLDTTVNSKPFKEYLREETETYHDEHATIEDIGRWTISEKRIMTPHVVSCTWKAFCQQKQSLIVKAFRDVGVMLPIDGSQDGDIKIKGFTTSEIDIGN</sequence>
<dbReference type="OrthoDB" id="3257623at2759"/>
<dbReference type="AlphaFoldDB" id="A0A3N4JTK8"/>
<keyword evidence="2" id="KW-1185">Reference proteome</keyword>
<name>A0A3N4JTK8_9PEZI</name>
<evidence type="ECO:0000313" key="2">
    <source>
        <dbReference type="Proteomes" id="UP000276215"/>
    </source>
</evidence>
<evidence type="ECO:0000313" key="1">
    <source>
        <dbReference type="EMBL" id="RPB01507.1"/>
    </source>
</evidence>
<protein>
    <recommendedName>
        <fullName evidence="3">DDE-1 domain-containing protein</fullName>
    </recommendedName>
</protein>
<dbReference type="Proteomes" id="UP000276215">
    <property type="component" value="Unassembled WGS sequence"/>
</dbReference>
<dbReference type="STRING" id="1336337.A0A3N4JTK8"/>
<evidence type="ECO:0008006" key="3">
    <source>
        <dbReference type="Google" id="ProtNLM"/>
    </source>
</evidence>
<reference evidence="1 2" key="1">
    <citation type="journal article" date="2018" name="Nat. Ecol. Evol.">
        <title>Pezizomycetes genomes reveal the molecular basis of ectomycorrhizal truffle lifestyle.</title>
        <authorList>
            <person name="Murat C."/>
            <person name="Payen T."/>
            <person name="Noel B."/>
            <person name="Kuo A."/>
            <person name="Morin E."/>
            <person name="Chen J."/>
            <person name="Kohler A."/>
            <person name="Krizsan K."/>
            <person name="Balestrini R."/>
            <person name="Da Silva C."/>
            <person name="Montanini B."/>
            <person name="Hainaut M."/>
            <person name="Levati E."/>
            <person name="Barry K.W."/>
            <person name="Belfiori B."/>
            <person name="Cichocki N."/>
            <person name="Clum A."/>
            <person name="Dockter R.B."/>
            <person name="Fauchery L."/>
            <person name="Guy J."/>
            <person name="Iotti M."/>
            <person name="Le Tacon F."/>
            <person name="Lindquist E.A."/>
            <person name="Lipzen A."/>
            <person name="Malagnac F."/>
            <person name="Mello A."/>
            <person name="Molinier V."/>
            <person name="Miyauchi S."/>
            <person name="Poulain J."/>
            <person name="Riccioni C."/>
            <person name="Rubini A."/>
            <person name="Sitrit Y."/>
            <person name="Splivallo R."/>
            <person name="Traeger S."/>
            <person name="Wang M."/>
            <person name="Zifcakova L."/>
            <person name="Wipf D."/>
            <person name="Zambonelli A."/>
            <person name="Paolocci F."/>
            <person name="Nowrousian M."/>
            <person name="Ottonello S."/>
            <person name="Baldrian P."/>
            <person name="Spatafora J.W."/>
            <person name="Henrissat B."/>
            <person name="Nagy L.G."/>
            <person name="Aury J.M."/>
            <person name="Wincker P."/>
            <person name="Grigoriev I.V."/>
            <person name="Bonfante P."/>
            <person name="Martin F.M."/>
        </authorList>
    </citation>
    <scope>NUCLEOTIDE SEQUENCE [LARGE SCALE GENOMIC DNA]</scope>
    <source>
        <strain evidence="1 2">120613-1</strain>
    </source>
</reference>
<accession>A0A3N4JTK8</accession>
<organism evidence="1 2">
    <name type="scientific">Choiromyces venosus 120613-1</name>
    <dbReference type="NCBI Taxonomy" id="1336337"/>
    <lineage>
        <taxon>Eukaryota</taxon>
        <taxon>Fungi</taxon>
        <taxon>Dikarya</taxon>
        <taxon>Ascomycota</taxon>
        <taxon>Pezizomycotina</taxon>
        <taxon>Pezizomycetes</taxon>
        <taxon>Pezizales</taxon>
        <taxon>Tuberaceae</taxon>
        <taxon>Choiromyces</taxon>
    </lineage>
</organism>
<proteinExistence type="predicted"/>
<dbReference type="EMBL" id="ML120372">
    <property type="protein sequence ID" value="RPB01507.1"/>
    <property type="molecule type" value="Genomic_DNA"/>
</dbReference>
<gene>
    <name evidence="1" type="ORF">L873DRAFT_628596</name>
</gene>